<reference evidence="1" key="1">
    <citation type="journal article" date="2015" name="Nature">
        <title>Complex archaea that bridge the gap between prokaryotes and eukaryotes.</title>
        <authorList>
            <person name="Spang A."/>
            <person name="Saw J.H."/>
            <person name="Jorgensen S.L."/>
            <person name="Zaremba-Niedzwiedzka K."/>
            <person name="Martijn J."/>
            <person name="Lind A.E."/>
            <person name="van Eijk R."/>
            <person name="Schleper C."/>
            <person name="Guy L."/>
            <person name="Ettema T.J."/>
        </authorList>
    </citation>
    <scope>NUCLEOTIDE SEQUENCE</scope>
</reference>
<evidence type="ECO:0000313" key="1">
    <source>
        <dbReference type="EMBL" id="KKL76196.1"/>
    </source>
</evidence>
<proteinExistence type="predicted"/>
<dbReference type="EMBL" id="LAZR01024125">
    <property type="protein sequence ID" value="KKL76196.1"/>
    <property type="molecule type" value="Genomic_DNA"/>
</dbReference>
<gene>
    <name evidence="1" type="ORF">LCGC14_2047320</name>
</gene>
<protein>
    <submittedName>
        <fullName evidence="1">Uncharacterized protein</fullName>
    </submittedName>
</protein>
<sequence>MVEFPVIHDKYPLCGCEETLAQSIMDDLIKERRAGPGGKAGTIWQSPIYDPLRTTLAVPILQSILGICANPVCGVVFCLRADKQVGPTHEPSSS</sequence>
<accession>A0A0F9FCJ9</accession>
<dbReference type="AlphaFoldDB" id="A0A0F9FCJ9"/>
<comment type="caution">
    <text evidence="1">The sequence shown here is derived from an EMBL/GenBank/DDBJ whole genome shotgun (WGS) entry which is preliminary data.</text>
</comment>
<name>A0A0F9FCJ9_9ZZZZ</name>
<organism evidence="1">
    <name type="scientific">marine sediment metagenome</name>
    <dbReference type="NCBI Taxonomy" id="412755"/>
    <lineage>
        <taxon>unclassified sequences</taxon>
        <taxon>metagenomes</taxon>
        <taxon>ecological metagenomes</taxon>
    </lineage>
</organism>